<dbReference type="Proteomes" id="UP000091857">
    <property type="component" value="Chromosome 8"/>
</dbReference>
<dbReference type="AlphaFoldDB" id="A0A251KE72"/>
<gene>
    <name evidence="5" type="ORF">MANES_08G157700</name>
</gene>
<dbReference type="Pfam" id="PF23080">
    <property type="entry name" value="DUF7046"/>
    <property type="match status" value="1"/>
</dbReference>
<reference evidence="5 6" key="1">
    <citation type="submission" date="2016-02" db="EMBL/GenBank/DDBJ databases">
        <title>WGS assembly of Manihot esculenta.</title>
        <authorList>
            <person name="Bredeson J.V."/>
            <person name="Prochnik S.E."/>
            <person name="Lyons J.B."/>
            <person name="Schmutz J."/>
            <person name="Grimwood J."/>
            <person name="Vrebalov J."/>
            <person name="Bart R.S."/>
            <person name="Amuge T."/>
            <person name="Ferguson M.E."/>
            <person name="Green R."/>
            <person name="Putnam N."/>
            <person name="Stites J."/>
            <person name="Rounsley S."/>
            <person name="Rokhsar D.S."/>
        </authorList>
    </citation>
    <scope>NUCLEOTIDE SEQUENCE [LARGE SCALE GENOMIC DNA]</scope>
    <source>
        <strain evidence="6">cv. AM560-2</strain>
        <tissue evidence="5">Leaf</tissue>
    </source>
</reference>
<proteinExistence type="predicted"/>
<dbReference type="InterPro" id="IPR055474">
    <property type="entry name" value="DUF7046"/>
</dbReference>
<dbReference type="Pfam" id="PF23197">
    <property type="entry name" value="IG_AIR9"/>
    <property type="match status" value="1"/>
</dbReference>
<feature type="domain" description="AIR9-like A9" evidence="4">
    <location>
        <begin position="335"/>
        <end position="411"/>
    </location>
</feature>
<evidence type="ECO:0000313" key="6">
    <source>
        <dbReference type="Proteomes" id="UP000091857"/>
    </source>
</evidence>
<dbReference type="FunFam" id="2.60.40.2700:FF:000001">
    <property type="entry name" value="Transmembrane protein"/>
    <property type="match status" value="1"/>
</dbReference>
<feature type="region of interest" description="Disordered" evidence="2">
    <location>
        <begin position="198"/>
        <end position="234"/>
    </location>
</feature>
<evidence type="ECO:0000256" key="2">
    <source>
        <dbReference type="SAM" id="MobiDB-lite"/>
    </source>
</evidence>
<evidence type="ECO:0000256" key="1">
    <source>
        <dbReference type="SAM" id="Coils"/>
    </source>
</evidence>
<organism evidence="5 6">
    <name type="scientific">Manihot esculenta</name>
    <name type="common">Cassava</name>
    <name type="synonym">Jatropha manihot</name>
    <dbReference type="NCBI Taxonomy" id="3983"/>
    <lineage>
        <taxon>Eukaryota</taxon>
        <taxon>Viridiplantae</taxon>
        <taxon>Streptophyta</taxon>
        <taxon>Embryophyta</taxon>
        <taxon>Tracheophyta</taxon>
        <taxon>Spermatophyta</taxon>
        <taxon>Magnoliopsida</taxon>
        <taxon>eudicotyledons</taxon>
        <taxon>Gunneridae</taxon>
        <taxon>Pentapetalae</taxon>
        <taxon>rosids</taxon>
        <taxon>fabids</taxon>
        <taxon>Malpighiales</taxon>
        <taxon>Euphorbiaceae</taxon>
        <taxon>Crotonoideae</taxon>
        <taxon>Manihoteae</taxon>
        <taxon>Manihot</taxon>
    </lineage>
</organism>
<dbReference type="InterPro" id="IPR056284">
    <property type="entry name" value="AIR9-like_A9"/>
</dbReference>
<keyword evidence="1" id="KW-0175">Coiled coil</keyword>
<keyword evidence="6" id="KW-1185">Reference proteome</keyword>
<name>A0A251KE72_MANES</name>
<evidence type="ECO:0000259" key="4">
    <source>
        <dbReference type="Pfam" id="PF23197"/>
    </source>
</evidence>
<feature type="compositionally biased region" description="Polar residues" evidence="2">
    <location>
        <begin position="207"/>
        <end position="230"/>
    </location>
</feature>
<evidence type="ECO:0000259" key="3">
    <source>
        <dbReference type="Pfam" id="PF23080"/>
    </source>
</evidence>
<protein>
    <submittedName>
        <fullName evidence="5">Uncharacterized protein</fullName>
    </submittedName>
</protein>
<dbReference type="Gene3D" id="2.60.40.2700">
    <property type="match status" value="1"/>
</dbReference>
<dbReference type="PANTHER" id="PTHR31149:SF7">
    <property type="entry name" value="EXPRESSED PROTEIN"/>
    <property type="match status" value="1"/>
</dbReference>
<sequence>MSSSKNPMQELNSDSAQTQSSNSINRHNIEAHLTQRRVNGDENFNYFEDREAMELYSRVRAQKEEIQILREQITAACVRELQLLNEKYVLERKLSDLRMAIDEKQNEAFTSASNELVRRKGDLEENLKLANDLKAVDDERYIFMSSMLGLLAEYGVWPHVINSSAVSNSVKRLHDQLQSKIRTSHDRIRELMVGGHNVSESRDKDNTGTVNLMRQSPRQSTNENGISPSNHRIDEWNLEPTNKMMRYRREIDMADKRRLLFNGDMHQQLNKNKFPEFSFDPSRKVADPLSNSLFDKGTMNMRTRDATRDLLHSSNTHDEIASSVSEEGPGIEGFQIIGEATPGEELLGCGFPVRGTSLCMFQWVRHLEDGTRQYIEGATNPEYVVTADDVDKLIAVECIPMDDQGRQGELVRLFANDQNKIKCDPQMQQEIDMYISKGEATFSVQLLTDSSDHWKSATLVLQQSGYQIQSSSEEVVLIAEKFSKNLSIKIPFGVSTQFVLTYSNGSSHPLNTYDVRTRDMLVLIMRMFQSKALDDKRKGRA</sequence>
<accession>A0A251KE72</accession>
<feature type="coiled-coil region" evidence="1">
    <location>
        <begin position="52"/>
        <end position="107"/>
    </location>
</feature>
<dbReference type="EMBL" id="CM004394">
    <property type="protein sequence ID" value="OAY44525.1"/>
    <property type="molecule type" value="Genomic_DNA"/>
</dbReference>
<feature type="region of interest" description="Disordered" evidence="2">
    <location>
        <begin position="1"/>
        <end position="23"/>
    </location>
</feature>
<dbReference type="EMBL" id="CM004394">
    <property type="protein sequence ID" value="OAY44524.1"/>
    <property type="molecule type" value="Genomic_DNA"/>
</dbReference>
<dbReference type="Gramene" id="Manes.08G157700.1.v8.1">
    <property type="protein sequence ID" value="Manes.08G157700.1.v8.1.CDS"/>
    <property type="gene ID" value="Manes.08G157700.v8.1"/>
</dbReference>
<dbReference type="PANTHER" id="PTHR31149">
    <property type="entry name" value="EXPRESSED PROTEIN"/>
    <property type="match status" value="1"/>
</dbReference>
<feature type="domain" description="DUF7046" evidence="3">
    <location>
        <begin position="445"/>
        <end position="538"/>
    </location>
</feature>
<evidence type="ECO:0000313" key="5">
    <source>
        <dbReference type="EMBL" id="OAY44525.1"/>
    </source>
</evidence>